<dbReference type="CDD" id="cd05009">
    <property type="entry name" value="SIS_GlmS_GlmD_2"/>
    <property type="match status" value="1"/>
</dbReference>
<accession>A9WJ65</accession>
<name>A9WJ65_CHLAA</name>
<dbReference type="InterPro" id="IPR035466">
    <property type="entry name" value="GlmS/AgaS_SIS"/>
</dbReference>
<dbReference type="KEGG" id="cau:Caur_1111"/>
<dbReference type="InterPro" id="IPR001347">
    <property type="entry name" value="SIS_dom"/>
</dbReference>
<dbReference type="PANTHER" id="PTHR10937">
    <property type="entry name" value="GLUCOSAMINE--FRUCTOSE-6-PHOSPHATE AMINOTRANSFERASE, ISOMERIZING"/>
    <property type="match status" value="1"/>
</dbReference>
<evidence type="ECO:0000313" key="4">
    <source>
        <dbReference type="Proteomes" id="UP000002008"/>
    </source>
</evidence>
<feature type="domain" description="SIS" evidence="2">
    <location>
        <begin position="194"/>
        <end position="334"/>
    </location>
</feature>
<dbReference type="GO" id="GO:0008483">
    <property type="term" value="F:transaminase activity"/>
    <property type="evidence" value="ECO:0007669"/>
    <property type="project" value="UniProtKB-KW"/>
</dbReference>
<organism evidence="3 4">
    <name type="scientific">Chloroflexus aurantiacus (strain ATCC 29366 / DSM 635 / J-10-fl)</name>
    <dbReference type="NCBI Taxonomy" id="324602"/>
    <lineage>
        <taxon>Bacteria</taxon>
        <taxon>Bacillati</taxon>
        <taxon>Chloroflexota</taxon>
        <taxon>Chloroflexia</taxon>
        <taxon>Chloroflexales</taxon>
        <taxon>Chloroflexineae</taxon>
        <taxon>Chloroflexaceae</taxon>
        <taxon>Chloroflexus</taxon>
    </lineage>
</organism>
<sequence length="344" mass="37287">MTIQHEIYAQPTVISELLEHGLVQAYQLAAKIRKHDIRYVYAAGRGTSEHASIYGQYLFGTLNRLPVALAAPSLFTIYQQPPNLRHALVIGVSQSGQSPDILAVIDEAQRQGALTLAITNDPASPLAQHAALHFDIAAGPELAVAATKTYTAQLTAFALLAIALADDQARLTELRRLPVALTEALQLEEVVATAASHFRTMSYCVVLGRGFQLATALEWSLKLKEMAYVVAERYSTAEFQHGPIALIEPGFPVLAVATRDAGSMYIANLLDRLRAAGAELLVLSDDRTLFAHGVTGLLIPAGIPDWLTPIVTIVPAQLFCYHLALARGVDPLHPRGLRKITRTH</sequence>
<evidence type="ECO:0000256" key="1">
    <source>
        <dbReference type="ARBA" id="ARBA00022737"/>
    </source>
</evidence>
<dbReference type="PROSITE" id="PS51464">
    <property type="entry name" value="SIS"/>
    <property type="match status" value="2"/>
</dbReference>
<feature type="domain" description="SIS" evidence="2">
    <location>
        <begin position="28"/>
        <end position="170"/>
    </location>
</feature>
<keyword evidence="4" id="KW-1185">Reference proteome</keyword>
<reference evidence="4" key="1">
    <citation type="journal article" date="2011" name="BMC Genomics">
        <title>Complete genome sequence of the filamentous anoxygenic phototrophic bacterium Chloroflexus aurantiacus.</title>
        <authorList>
            <person name="Tang K.H."/>
            <person name="Barry K."/>
            <person name="Chertkov O."/>
            <person name="Dalin E."/>
            <person name="Han C.S."/>
            <person name="Hauser L.J."/>
            <person name="Honchak B.M."/>
            <person name="Karbach L.E."/>
            <person name="Land M.L."/>
            <person name="Lapidus A."/>
            <person name="Larimer F.W."/>
            <person name="Mikhailova N."/>
            <person name="Pitluck S."/>
            <person name="Pierson B.K."/>
            <person name="Blankenship R.E."/>
        </authorList>
    </citation>
    <scope>NUCLEOTIDE SEQUENCE [LARGE SCALE GENOMIC DNA]</scope>
    <source>
        <strain evidence="4">ATCC 29366 / DSM 635 / J-10-fl</strain>
    </source>
</reference>
<dbReference type="AlphaFoldDB" id="A9WJ65"/>
<dbReference type="RefSeq" id="WP_012256998.1">
    <property type="nucleotide sequence ID" value="NC_010175.1"/>
</dbReference>
<proteinExistence type="predicted"/>
<dbReference type="InterPro" id="IPR035490">
    <property type="entry name" value="GlmS/FrlB_SIS"/>
</dbReference>
<dbReference type="CDD" id="cd05008">
    <property type="entry name" value="SIS_GlmS_GlmD_1"/>
    <property type="match status" value="1"/>
</dbReference>
<dbReference type="EnsemblBacteria" id="ABY34342">
    <property type="protein sequence ID" value="ABY34342"/>
    <property type="gene ID" value="Caur_1111"/>
</dbReference>
<evidence type="ECO:0000313" key="3">
    <source>
        <dbReference type="EMBL" id="ABY34342.1"/>
    </source>
</evidence>
<evidence type="ECO:0000259" key="2">
    <source>
        <dbReference type="PROSITE" id="PS51464"/>
    </source>
</evidence>
<dbReference type="Pfam" id="PF01380">
    <property type="entry name" value="SIS"/>
    <property type="match status" value="2"/>
</dbReference>
<keyword evidence="3" id="KW-0032">Aminotransferase</keyword>
<gene>
    <name evidence="3" type="ordered locus">Caur_1111</name>
</gene>
<dbReference type="EC" id="2.6.1.16" evidence="3"/>
<dbReference type="STRING" id="324602.Caur_1111"/>
<dbReference type="InterPro" id="IPR046348">
    <property type="entry name" value="SIS_dom_sf"/>
</dbReference>
<dbReference type="PANTHER" id="PTHR10937:SF8">
    <property type="entry name" value="AMINOTRANSFERASE-RELATED"/>
    <property type="match status" value="1"/>
</dbReference>
<keyword evidence="1" id="KW-0677">Repeat</keyword>
<dbReference type="InParanoid" id="A9WJ65"/>
<dbReference type="HOGENOM" id="CLU_012520_2_1_0"/>
<dbReference type="SUPFAM" id="SSF53697">
    <property type="entry name" value="SIS domain"/>
    <property type="match status" value="1"/>
</dbReference>
<dbReference type="EMBL" id="CP000909">
    <property type="protein sequence ID" value="ABY34342.1"/>
    <property type="molecule type" value="Genomic_DNA"/>
</dbReference>
<dbReference type="PATRIC" id="fig|324602.8.peg.1269"/>
<dbReference type="eggNOG" id="COG0449">
    <property type="taxonomic scope" value="Bacteria"/>
</dbReference>
<dbReference type="Proteomes" id="UP000002008">
    <property type="component" value="Chromosome"/>
</dbReference>
<keyword evidence="3" id="KW-0808">Transferase</keyword>
<dbReference type="Gene3D" id="3.40.50.10490">
    <property type="entry name" value="Glucose-6-phosphate isomerase like protein, domain 1"/>
    <property type="match status" value="2"/>
</dbReference>
<dbReference type="GO" id="GO:1901135">
    <property type="term" value="P:carbohydrate derivative metabolic process"/>
    <property type="evidence" value="ECO:0007669"/>
    <property type="project" value="InterPro"/>
</dbReference>
<dbReference type="GO" id="GO:0097367">
    <property type="term" value="F:carbohydrate derivative binding"/>
    <property type="evidence" value="ECO:0007669"/>
    <property type="project" value="InterPro"/>
</dbReference>
<protein>
    <submittedName>
        <fullName evidence="3">Glutamine--fructose-6-phosphate transaminase (Isomerizing)</fullName>
        <ecNumber evidence="3">2.6.1.16</ecNumber>
    </submittedName>
</protein>